<sequence>MKRLRGNENGSSSGEPYGRLQVRKSGLGMRGGSSNKCGKPDITMNDAFCYLKRIKDMFWNKREKYHMFLVLMNDLREKRIDMVGFIAKIEGLFKGYPTLLLGLNPFLPKGYKITLSNEDKRNFERAVSLMTKIKACLAQEYKCLLDVLATCEKERKDAKELYRKAAVLLKDHPDLLDELAKFLSVSSTAKPLFNLDEDRISMN</sequence>
<dbReference type="PROSITE" id="PS51477">
    <property type="entry name" value="PAH"/>
    <property type="match status" value="2"/>
</dbReference>
<keyword evidence="5" id="KW-1185">Reference proteome</keyword>
<dbReference type="InParanoid" id="A0A3Q7I5G7"/>
<dbReference type="InterPro" id="IPR003822">
    <property type="entry name" value="PAH"/>
</dbReference>
<proteinExistence type="predicted"/>
<name>A0A3Q7I5G7_SOLLC</name>
<reference evidence="4" key="1">
    <citation type="journal article" date="2012" name="Nature">
        <title>The tomato genome sequence provides insights into fleshy fruit evolution.</title>
        <authorList>
            <consortium name="Tomato Genome Consortium"/>
        </authorList>
    </citation>
    <scope>NUCLEOTIDE SEQUENCE [LARGE SCALE GENOMIC DNA]</scope>
    <source>
        <strain evidence="4">cv. Heinz 1706</strain>
    </source>
</reference>
<protein>
    <submittedName>
        <fullName evidence="4">Uncharacterized protein</fullName>
    </submittedName>
</protein>
<dbReference type="Pfam" id="PF02671">
    <property type="entry name" value="PAH"/>
    <property type="match status" value="2"/>
</dbReference>
<dbReference type="InterPro" id="IPR039774">
    <property type="entry name" value="Sin3-like"/>
</dbReference>
<evidence type="ECO:0000256" key="1">
    <source>
        <dbReference type="ARBA" id="ARBA00004123"/>
    </source>
</evidence>
<dbReference type="RefSeq" id="XP_010324016.1">
    <property type="nucleotide sequence ID" value="XM_010325714.4"/>
</dbReference>
<dbReference type="AlphaFoldDB" id="A0A3Q7I5G7"/>
<dbReference type="PaxDb" id="4081-Solyc07g041320.1.1"/>
<comment type="subcellular location">
    <subcellularLocation>
        <location evidence="1 3">Nucleus</location>
    </subcellularLocation>
</comment>
<dbReference type="GO" id="GO:0005634">
    <property type="term" value="C:nucleus"/>
    <property type="evidence" value="ECO:0007669"/>
    <property type="project" value="UniProtKB-SubCell"/>
</dbReference>
<dbReference type="STRING" id="4081.A0A3Q7I5G7"/>
<dbReference type="PANTHER" id="PTHR12346:SF8">
    <property type="entry name" value="PAIRED AMPHIPATHIC HELIX PROTEIN SIN3-LIKE 2"/>
    <property type="match status" value="1"/>
</dbReference>
<reference evidence="4" key="2">
    <citation type="submission" date="2019-01" db="UniProtKB">
        <authorList>
            <consortium name="EnsemblPlants"/>
        </authorList>
    </citation>
    <scope>IDENTIFICATION</scope>
    <source>
        <strain evidence="4">cv. Heinz 1706</strain>
    </source>
</reference>
<dbReference type="GeneID" id="101247636"/>
<dbReference type="OMA" id="NKFLPLG"/>
<dbReference type="FunFam" id="1.20.1160.11:FF:000001">
    <property type="entry name" value="Paired amphipathic helix protein Sin3"/>
    <property type="match status" value="1"/>
</dbReference>
<dbReference type="PANTHER" id="PTHR12346">
    <property type="entry name" value="SIN3B-RELATED"/>
    <property type="match status" value="1"/>
</dbReference>
<evidence type="ECO:0000313" key="5">
    <source>
        <dbReference type="Proteomes" id="UP000004994"/>
    </source>
</evidence>
<evidence type="ECO:0000256" key="2">
    <source>
        <dbReference type="ARBA" id="ARBA00023242"/>
    </source>
</evidence>
<dbReference type="Gramene" id="Solyc07g041320.2.1">
    <property type="protein sequence ID" value="Solyc07g041320.2.1"/>
    <property type="gene ID" value="Solyc07g041320.2"/>
</dbReference>
<dbReference type="EnsemblPlants" id="Solyc07g041320.2.1">
    <property type="protein sequence ID" value="Solyc07g041320.2.1"/>
    <property type="gene ID" value="Solyc07g041320.2"/>
</dbReference>
<evidence type="ECO:0000313" key="4">
    <source>
        <dbReference type="EnsemblPlants" id="Solyc07g041320.2.1"/>
    </source>
</evidence>
<dbReference type="SUPFAM" id="SSF47762">
    <property type="entry name" value="PAH2 domain"/>
    <property type="match status" value="2"/>
</dbReference>
<dbReference type="OrthoDB" id="1305865at2759"/>
<gene>
    <name evidence="4" type="primary">LOC101247636</name>
</gene>
<dbReference type="KEGG" id="sly:101247636"/>
<dbReference type="GO" id="GO:0003714">
    <property type="term" value="F:transcription corepressor activity"/>
    <property type="evidence" value="ECO:0007669"/>
    <property type="project" value="InterPro"/>
</dbReference>
<dbReference type="Proteomes" id="UP000004994">
    <property type="component" value="Chromosome 7"/>
</dbReference>
<organism evidence="4">
    <name type="scientific">Solanum lycopersicum</name>
    <name type="common">Tomato</name>
    <name type="synonym">Lycopersicon esculentum</name>
    <dbReference type="NCBI Taxonomy" id="4081"/>
    <lineage>
        <taxon>Eukaryota</taxon>
        <taxon>Viridiplantae</taxon>
        <taxon>Streptophyta</taxon>
        <taxon>Embryophyta</taxon>
        <taxon>Tracheophyta</taxon>
        <taxon>Spermatophyta</taxon>
        <taxon>Magnoliopsida</taxon>
        <taxon>eudicotyledons</taxon>
        <taxon>Gunneridae</taxon>
        <taxon>Pentapetalae</taxon>
        <taxon>asterids</taxon>
        <taxon>lamiids</taxon>
        <taxon>Solanales</taxon>
        <taxon>Solanaceae</taxon>
        <taxon>Solanoideae</taxon>
        <taxon>Solaneae</taxon>
        <taxon>Solanum</taxon>
        <taxon>Solanum subgen. Lycopersicon</taxon>
    </lineage>
</organism>
<dbReference type="InterPro" id="IPR036600">
    <property type="entry name" value="PAH_sf"/>
</dbReference>
<dbReference type="Gene3D" id="1.20.1160.11">
    <property type="entry name" value="Paired amphipathic helix"/>
    <property type="match status" value="2"/>
</dbReference>
<keyword evidence="2 3" id="KW-0539">Nucleus</keyword>
<evidence type="ECO:0000256" key="3">
    <source>
        <dbReference type="PROSITE-ProRule" id="PRU00810"/>
    </source>
</evidence>
<accession>A0A3Q7I5G7</accession>